<sequence length="129" mass="14598">MGNGLSRKRKIVKVMKLDGSTLKFKSPVRAAEVLEEYPGYNLLDSDDVTRSGIRAQPLEKRALLKPGKLYFLIQLPRRPLAVAADPRSLMMNSSLDGRMEGKRWPWQGIENKVIVGCATSCTCYWIWSK</sequence>
<organism evidence="1 2">
    <name type="scientific">Zingiber officinale</name>
    <name type="common">Ginger</name>
    <name type="synonym">Amomum zingiber</name>
    <dbReference type="NCBI Taxonomy" id="94328"/>
    <lineage>
        <taxon>Eukaryota</taxon>
        <taxon>Viridiplantae</taxon>
        <taxon>Streptophyta</taxon>
        <taxon>Embryophyta</taxon>
        <taxon>Tracheophyta</taxon>
        <taxon>Spermatophyta</taxon>
        <taxon>Magnoliopsida</taxon>
        <taxon>Liliopsida</taxon>
        <taxon>Zingiberales</taxon>
        <taxon>Zingiberaceae</taxon>
        <taxon>Zingiber</taxon>
    </lineage>
</organism>
<dbReference type="Proteomes" id="UP000734854">
    <property type="component" value="Unassembled WGS sequence"/>
</dbReference>
<dbReference type="InterPro" id="IPR025322">
    <property type="entry name" value="PADRE_dom"/>
</dbReference>
<dbReference type="EMBL" id="JACMSC010000011">
    <property type="protein sequence ID" value="KAG6498553.1"/>
    <property type="molecule type" value="Genomic_DNA"/>
</dbReference>
<dbReference type="Pfam" id="PF14009">
    <property type="entry name" value="PADRE"/>
    <property type="match status" value="1"/>
</dbReference>
<accession>A0A8J5G8I7</accession>
<reference evidence="1 2" key="1">
    <citation type="submission" date="2020-08" db="EMBL/GenBank/DDBJ databases">
        <title>Plant Genome Project.</title>
        <authorList>
            <person name="Zhang R.-G."/>
        </authorList>
    </citation>
    <scope>NUCLEOTIDE SEQUENCE [LARGE SCALE GENOMIC DNA]</scope>
    <source>
        <tissue evidence="1">Rhizome</tissue>
    </source>
</reference>
<proteinExistence type="predicted"/>
<name>A0A8J5G8I7_ZINOF</name>
<evidence type="ECO:0000313" key="2">
    <source>
        <dbReference type="Proteomes" id="UP000734854"/>
    </source>
</evidence>
<comment type="caution">
    <text evidence="1">The sequence shown here is derived from an EMBL/GenBank/DDBJ whole genome shotgun (WGS) entry which is preliminary data.</text>
</comment>
<dbReference type="PANTHER" id="PTHR33148">
    <property type="entry name" value="PLASTID MOVEMENT IMPAIRED PROTEIN-RELATED"/>
    <property type="match status" value="1"/>
</dbReference>
<gene>
    <name evidence="1" type="ORF">ZIOFF_038273</name>
</gene>
<protein>
    <submittedName>
        <fullName evidence="1">Uncharacterized protein</fullName>
    </submittedName>
</protein>
<dbReference type="AlphaFoldDB" id="A0A8J5G8I7"/>
<keyword evidence="2" id="KW-1185">Reference proteome</keyword>
<evidence type="ECO:0000313" key="1">
    <source>
        <dbReference type="EMBL" id="KAG6498553.1"/>
    </source>
</evidence>
<dbReference type="PANTHER" id="PTHR33148:SF3">
    <property type="entry name" value="DUF4228 DOMAIN PROTEIN"/>
    <property type="match status" value="1"/>
</dbReference>